<dbReference type="InterPro" id="IPR039422">
    <property type="entry name" value="MarR/SlyA-like"/>
</dbReference>
<reference evidence="6" key="1">
    <citation type="journal article" date="2019" name="Int. J. Syst. Evol. Microbiol.">
        <title>The Global Catalogue of Microorganisms (GCM) 10K type strain sequencing project: providing services to taxonomists for standard genome sequencing and annotation.</title>
        <authorList>
            <consortium name="The Broad Institute Genomics Platform"/>
            <consortium name="The Broad Institute Genome Sequencing Center for Infectious Disease"/>
            <person name="Wu L."/>
            <person name="Ma J."/>
        </authorList>
    </citation>
    <scope>NUCLEOTIDE SEQUENCE [LARGE SCALE GENOMIC DNA]</scope>
    <source>
        <strain evidence="6">JCM 4733</strain>
    </source>
</reference>
<dbReference type="PANTHER" id="PTHR33164">
    <property type="entry name" value="TRANSCRIPTIONAL REGULATOR, MARR FAMILY"/>
    <property type="match status" value="1"/>
</dbReference>
<feature type="domain" description="HTH marR-type" evidence="4">
    <location>
        <begin position="21"/>
        <end position="153"/>
    </location>
</feature>
<dbReference type="Pfam" id="PF01047">
    <property type="entry name" value="MarR"/>
    <property type="match status" value="1"/>
</dbReference>
<keyword evidence="2" id="KW-0238">DNA-binding</keyword>
<evidence type="ECO:0000256" key="2">
    <source>
        <dbReference type="ARBA" id="ARBA00023125"/>
    </source>
</evidence>
<evidence type="ECO:0000313" key="6">
    <source>
        <dbReference type="Proteomes" id="UP000653644"/>
    </source>
</evidence>
<dbReference type="PROSITE" id="PS01117">
    <property type="entry name" value="HTH_MARR_1"/>
    <property type="match status" value="1"/>
</dbReference>
<accession>A0ABQ3CZQ3</accession>
<dbReference type="InterPro" id="IPR036388">
    <property type="entry name" value="WH-like_DNA-bd_sf"/>
</dbReference>
<dbReference type="Gene3D" id="1.10.10.10">
    <property type="entry name" value="Winged helix-like DNA-binding domain superfamily/Winged helix DNA-binding domain"/>
    <property type="match status" value="1"/>
</dbReference>
<dbReference type="Proteomes" id="UP000653644">
    <property type="component" value="Unassembled WGS sequence"/>
</dbReference>
<dbReference type="PRINTS" id="PR00598">
    <property type="entry name" value="HTHMARR"/>
</dbReference>
<evidence type="ECO:0000256" key="1">
    <source>
        <dbReference type="ARBA" id="ARBA00023015"/>
    </source>
</evidence>
<dbReference type="RefSeq" id="WP_189891264.1">
    <property type="nucleotide sequence ID" value="NZ_BMVN01000026.1"/>
</dbReference>
<dbReference type="InterPro" id="IPR023187">
    <property type="entry name" value="Tscrpt_reg_MarR-type_CS"/>
</dbReference>
<proteinExistence type="predicted"/>
<dbReference type="SMART" id="SM00347">
    <property type="entry name" value="HTH_MARR"/>
    <property type="match status" value="1"/>
</dbReference>
<comment type="caution">
    <text evidence="5">The sequence shown here is derived from an EMBL/GenBank/DDBJ whole genome shotgun (WGS) entry which is preliminary data.</text>
</comment>
<dbReference type="SUPFAM" id="SSF46785">
    <property type="entry name" value="Winged helix' DNA-binding domain"/>
    <property type="match status" value="1"/>
</dbReference>
<organism evidence="5 6">
    <name type="scientific">Streptomyces canarius</name>
    <dbReference type="NCBI Taxonomy" id="285453"/>
    <lineage>
        <taxon>Bacteria</taxon>
        <taxon>Bacillati</taxon>
        <taxon>Actinomycetota</taxon>
        <taxon>Actinomycetes</taxon>
        <taxon>Kitasatosporales</taxon>
        <taxon>Streptomycetaceae</taxon>
        <taxon>Streptomyces</taxon>
    </lineage>
</organism>
<dbReference type="PANTHER" id="PTHR33164:SF43">
    <property type="entry name" value="HTH-TYPE TRANSCRIPTIONAL REPRESSOR YETL"/>
    <property type="match status" value="1"/>
</dbReference>
<name>A0ABQ3CZQ3_9ACTN</name>
<dbReference type="EMBL" id="BMVN01000026">
    <property type="protein sequence ID" value="GHA48280.1"/>
    <property type="molecule type" value="Genomic_DNA"/>
</dbReference>
<keyword evidence="3" id="KW-0804">Transcription</keyword>
<dbReference type="PROSITE" id="PS50995">
    <property type="entry name" value="HTH_MARR_2"/>
    <property type="match status" value="1"/>
</dbReference>
<sequence length="173" mass="19298">MDSEAMQQVTETGELPEAAHRGPISHAIFRVARLHRMLAGQLLREVGLHPAQELVMMQLWDRGRMRQTDLARHVGADAATMTRTIQRLEKAGFVRRVRSTSDRRSVLVEPTAASQALRQQVEDLWARLEDYATGDLTDTERGEALTVLEHLETNLAARIGDTQPTSHPDAADA</sequence>
<keyword evidence="1" id="KW-0805">Transcription regulation</keyword>
<evidence type="ECO:0000256" key="3">
    <source>
        <dbReference type="ARBA" id="ARBA00023163"/>
    </source>
</evidence>
<dbReference type="InterPro" id="IPR000835">
    <property type="entry name" value="HTH_MarR-typ"/>
</dbReference>
<evidence type="ECO:0000313" key="5">
    <source>
        <dbReference type="EMBL" id="GHA48280.1"/>
    </source>
</evidence>
<dbReference type="InterPro" id="IPR036390">
    <property type="entry name" value="WH_DNA-bd_sf"/>
</dbReference>
<evidence type="ECO:0000259" key="4">
    <source>
        <dbReference type="PROSITE" id="PS50995"/>
    </source>
</evidence>
<keyword evidence="6" id="KW-1185">Reference proteome</keyword>
<gene>
    <name evidence="5" type="ORF">GCM10010345_61060</name>
</gene>
<protein>
    <recommendedName>
        <fullName evidence="4">HTH marR-type domain-containing protein</fullName>
    </recommendedName>
</protein>